<evidence type="ECO:0000259" key="9">
    <source>
        <dbReference type="Pfam" id="PF05922"/>
    </source>
</evidence>
<dbReference type="InterPro" id="IPR045051">
    <property type="entry name" value="SBT"/>
</dbReference>
<accession>A0ABQ5EJ61</accession>
<keyword evidence="5 7" id="KW-0720">Serine protease</keyword>
<dbReference type="Pfam" id="PF00082">
    <property type="entry name" value="Peptidase_S8"/>
    <property type="match status" value="1"/>
</dbReference>
<dbReference type="InterPro" id="IPR041469">
    <property type="entry name" value="Subtilisin-like_FN3"/>
</dbReference>
<dbReference type="SUPFAM" id="SSF52743">
    <property type="entry name" value="Subtilisin-like"/>
    <property type="match status" value="1"/>
</dbReference>
<comment type="caution">
    <text evidence="6">Lacks conserved residue(s) required for the propagation of feature annotation.</text>
</comment>
<proteinExistence type="inferred from homology"/>
<dbReference type="Pfam" id="PF05922">
    <property type="entry name" value="Inhibitor_I9"/>
    <property type="match status" value="1"/>
</dbReference>
<organism evidence="11 12">
    <name type="scientific">Tanacetum coccineum</name>
    <dbReference type="NCBI Taxonomy" id="301880"/>
    <lineage>
        <taxon>Eukaryota</taxon>
        <taxon>Viridiplantae</taxon>
        <taxon>Streptophyta</taxon>
        <taxon>Embryophyta</taxon>
        <taxon>Tracheophyta</taxon>
        <taxon>Spermatophyta</taxon>
        <taxon>Magnoliopsida</taxon>
        <taxon>eudicotyledons</taxon>
        <taxon>Gunneridae</taxon>
        <taxon>Pentapetalae</taxon>
        <taxon>asterids</taxon>
        <taxon>campanulids</taxon>
        <taxon>Asterales</taxon>
        <taxon>Asteraceae</taxon>
        <taxon>Asteroideae</taxon>
        <taxon>Anthemideae</taxon>
        <taxon>Anthemidinae</taxon>
        <taxon>Tanacetum</taxon>
    </lineage>
</organism>
<dbReference type="Pfam" id="PF17766">
    <property type="entry name" value="fn3_6"/>
    <property type="match status" value="1"/>
</dbReference>
<dbReference type="PRINTS" id="PR00723">
    <property type="entry name" value="SUBTILISIN"/>
</dbReference>
<dbReference type="InterPro" id="IPR010259">
    <property type="entry name" value="S8pro/Inhibitor_I9"/>
</dbReference>
<evidence type="ECO:0000259" key="8">
    <source>
        <dbReference type="Pfam" id="PF00082"/>
    </source>
</evidence>
<comment type="similarity">
    <text evidence="1 6 7">Belongs to the peptidase S8 family.</text>
</comment>
<keyword evidence="12" id="KW-1185">Reference proteome</keyword>
<evidence type="ECO:0000256" key="3">
    <source>
        <dbReference type="ARBA" id="ARBA00022729"/>
    </source>
</evidence>
<dbReference type="SUPFAM" id="SSF54897">
    <property type="entry name" value="Protease propeptides/inhibitors"/>
    <property type="match status" value="1"/>
</dbReference>
<evidence type="ECO:0000313" key="11">
    <source>
        <dbReference type="EMBL" id="GJT50944.1"/>
    </source>
</evidence>
<evidence type="ECO:0000256" key="7">
    <source>
        <dbReference type="RuleBase" id="RU003355"/>
    </source>
</evidence>
<dbReference type="Gene3D" id="2.60.40.2310">
    <property type="match status" value="1"/>
</dbReference>
<keyword evidence="4 7" id="KW-0378">Hydrolase</keyword>
<dbReference type="EMBL" id="BQNB010016364">
    <property type="protein sequence ID" value="GJT50944.1"/>
    <property type="molecule type" value="Genomic_DNA"/>
</dbReference>
<reference evidence="11" key="2">
    <citation type="submission" date="2022-01" db="EMBL/GenBank/DDBJ databases">
        <authorList>
            <person name="Yamashiro T."/>
            <person name="Shiraishi A."/>
            <person name="Satake H."/>
            <person name="Nakayama K."/>
        </authorList>
    </citation>
    <scope>NUCLEOTIDE SEQUENCE</scope>
</reference>
<evidence type="ECO:0000256" key="6">
    <source>
        <dbReference type="PROSITE-ProRule" id="PRU01240"/>
    </source>
</evidence>
<dbReference type="PROSITE" id="PS51892">
    <property type="entry name" value="SUBTILASE"/>
    <property type="match status" value="1"/>
</dbReference>
<protein>
    <submittedName>
        <fullName evidence="11">Subtilisin-like protease SBT2.4</fullName>
    </submittedName>
</protein>
<evidence type="ECO:0000256" key="2">
    <source>
        <dbReference type="ARBA" id="ARBA00022670"/>
    </source>
</evidence>
<dbReference type="InterPro" id="IPR023828">
    <property type="entry name" value="Peptidase_S8_Ser-AS"/>
</dbReference>
<keyword evidence="3" id="KW-0732">Signal</keyword>
<evidence type="ECO:0000256" key="5">
    <source>
        <dbReference type="ARBA" id="ARBA00022825"/>
    </source>
</evidence>
<dbReference type="InterPro" id="IPR037045">
    <property type="entry name" value="S8pro/Inhibitor_I9_sf"/>
</dbReference>
<dbReference type="InterPro" id="IPR015500">
    <property type="entry name" value="Peptidase_S8_subtilisin-rel"/>
</dbReference>
<dbReference type="Gene3D" id="3.30.70.80">
    <property type="entry name" value="Peptidase S8 propeptide/proteinase inhibitor I9"/>
    <property type="match status" value="1"/>
</dbReference>
<reference evidence="11" key="1">
    <citation type="journal article" date="2022" name="Int. J. Mol. Sci.">
        <title>Draft Genome of Tanacetum Coccineum: Genomic Comparison of Closely Related Tanacetum-Family Plants.</title>
        <authorList>
            <person name="Yamashiro T."/>
            <person name="Shiraishi A."/>
            <person name="Nakayama K."/>
            <person name="Satake H."/>
        </authorList>
    </citation>
    <scope>NUCLEOTIDE SEQUENCE</scope>
</reference>
<dbReference type="PANTHER" id="PTHR10795">
    <property type="entry name" value="PROPROTEIN CONVERTASE SUBTILISIN/KEXIN"/>
    <property type="match status" value="1"/>
</dbReference>
<dbReference type="Proteomes" id="UP001151760">
    <property type="component" value="Unassembled WGS sequence"/>
</dbReference>
<feature type="domain" description="Inhibitor I9" evidence="9">
    <location>
        <begin position="34"/>
        <end position="97"/>
    </location>
</feature>
<dbReference type="InterPro" id="IPR000209">
    <property type="entry name" value="Peptidase_S8/S53_dom"/>
</dbReference>
<evidence type="ECO:0000256" key="4">
    <source>
        <dbReference type="ARBA" id="ARBA00022801"/>
    </source>
</evidence>
<feature type="domain" description="Peptidase S8/S53" evidence="8">
    <location>
        <begin position="210"/>
        <end position="432"/>
    </location>
</feature>
<feature type="domain" description="Subtilisin-like protease fibronectin type-III" evidence="10">
    <location>
        <begin position="507"/>
        <end position="560"/>
    </location>
</feature>
<dbReference type="InterPro" id="IPR023827">
    <property type="entry name" value="Peptidase_S8_Asp-AS"/>
</dbReference>
<dbReference type="Gene3D" id="3.40.50.200">
    <property type="entry name" value="Peptidase S8/S53 domain"/>
    <property type="match status" value="2"/>
</dbReference>
<name>A0ABQ5EJ61_9ASTR</name>
<gene>
    <name evidence="11" type="ORF">Tco_0977101</name>
</gene>
<keyword evidence="2 7" id="KW-0645">Protease</keyword>
<evidence type="ECO:0000256" key="1">
    <source>
        <dbReference type="ARBA" id="ARBA00011073"/>
    </source>
</evidence>
<comment type="caution">
    <text evidence="11">The sequence shown here is derived from an EMBL/GenBank/DDBJ whole genome shotgun (WGS) entry which is preliminary data.</text>
</comment>
<sequence length="564" mass="60343">MFTGDQPIAFFQDSSVSYKSNRKLDTNSEILKAAHAKHLEESHDQLLQSTLEQGDYNKLYSFNHIVNGFSVHTTPSQAKKLKNTPGVKLVEKDNGVKPMTTYTPKFLELPTGVWPTAGGRRHAGEGIVIGFVDSGINPSHPSSCNGKIVTARYFSAGVKARGLLNASVDILSPYDAVGHGSYMCTAARKYGVPEVVTASNYGEARRMVHVPTKAGVLVIQAAGNCGPGPYTTASYSPWAVGVASCDTDRTYPGSLVLGNGQRINGIGLSGPTFGNTLLWYKLVLAKDAILANGNFSRTPEYVEECQHPEAFDPVIVQRSVVICTFSSGFLKGSSNPTAISNTARTLRFMGFVLIANPMYGDFLTEPLPFSIPGIMIPKTSQIFGMMSGTSIAAPHVAGVAALIKQRNPSWSPSMIASAMATTAFTYDNGGEPIMAHSQDIYSLNRSTPFDHGAGLVNPTRAIDPGLVFISGFEDYMSFLCSLPNTDPEIIKTAIGEQCSHSFQAPSDLNIPSLTISALNGKQSVRRTVKNVADTAETYVCAVVPPNGVAVELNPPWFTIAPEGT</sequence>
<evidence type="ECO:0000259" key="10">
    <source>
        <dbReference type="Pfam" id="PF17766"/>
    </source>
</evidence>
<evidence type="ECO:0000313" key="12">
    <source>
        <dbReference type="Proteomes" id="UP001151760"/>
    </source>
</evidence>
<dbReference type="PROSITE" id="PS00136">
    <property type="entry name" value="SUBTILASE_ASP"/>
    <property type="match status" value="1"/>
</dbReference>
<dbReference type="InterPro" id="IPR036852">
    <property type="entry name" value="Peptidase_S8/S53_dom_sf"/>
</dbReference>
<dbReference type="PROSITE" id="PS00138">
    <property type="entry name" value="SUBTILASE_SER"/>
    <property type="match status" value="1"/>
</dbReference>